<name>A0A8D2F686_THEGE</name>
<evidence type="ECO:0000256" key="1">
    <source>
        <dbReference type="SAM" id="MobiDB-lite"/>
    </source>
</evidence>
<dbReference type="Proteomes" id="UP000694411">
    <property type="component" value="Chromosome 16"/>
</dbReference>
<dbReference type="SUPFAM" id="SSF47923">
    <property type="entry name" value="Ypt/Rab-GAP domain of gyp1p"/>
    <property type="match status" value="1"/>
</dbReference>
<evidence type="ECO:0008006" key="4">
    <source>
        <dbReference type="Google" id="ProtNLM"/>
    </source>
</evidence>
<feature type="region of interest" description="Disordered" evidence="1">
    <location>
        <begin position="66"/>
        <end position="85"/>
    </location>
</feature>
<reference evidence="2" key="2">
    <citation type="submission" date="2025-08" db="UniProtKB">
        <authorList>
            <consortium name="Ensembl"/>
        </authorList>
    </citation>
    <scope>IDENTIFICATION</scope>
</reference>
<keyword evidence="3" id="KW-1185">Reference proteome</keyword>
<dbReference type="AlphaFoldDB" id="A0A8D2F686"/>
<evidence type="ECO:0000313" key="3">
    <source>
        <dbReference type="Proteomes" id="UP000694411"/>
    </source>
</evidence>
<evidence type="ECO:0000313" key="2">
    <source>
        <dbReference type="Ensembl" id="ENSTGEP00000015313.1"/>
    </source>
</evidence>
<proteinExistence type="predicted"/>
<reference evidence="2" key="3">
    <citation type="submission" date="2025-09" db="UniProtKB">
        <authorList>
            <consortium name="Ensembl"/>
        </authorList>
    </citation>
    <scope>IDENTIFICATION</scope>
</reference>
<dbReference type="InterPro" id="IPR035969">
    <property type="entry name" value="Rab-GAP_TBC_sf"/>
</dbReference>
<feature type="region of interest" description="Disordered" evidence="1">
    <location>
        <begin position="93"/>
        <end position="125"/>
    </location>
</feature>
<protein>
    <recommendedName>
        <fullName evidence="4">Rab-GAP TBC domain-containing protein</fullName>
    </recommendedName>
</protein>
<dbReference type="Ensembl" id="ENSTGET00000018342.1">
    <property type="protein sequence ID" value="ENSTGEP00000015313.1"/>
    <property type="gene ID" value="ENSTGEG00000012410.1"/>
</dbReference>
<sequence length="144" mass="15224">MGDKEGLCAQGSSLGWLHRMLNDGISLGLTLHLWDVYLLEGEQVLMLITSIAFKIQKSKSVCPVGPGEPWGQIPTGPRAVKGTGRARPICGRLHPSLQAPTASESSRGPSLLHAPPRLPGQKALSQGDKGIGLLLSLPQLYVGS</sequence>
<feature type="compositionally biased region" description="Polar residues" evidence="1">
    <location>
        <begin position="98"/>
        <end position="108"/>
    </location>
</feature>
<reference evidence="2" key="1">
    <citation type="submission" date="2018-05" db="EMBL/GenBank/DDBJ databases">
        <title>Whole genome of Theropithecus gelada.</title>
        <authorList>
            <person name="Chiou K.L."/>
            <person name="Snyder-Mackler N."/>
        </authorList>
    </citation>
    <scope>NUCLEOTIDE SEQUENCE [LARGE SCALE GENOMIC DNA]</scope>
</reference>
<accession>A0A8D2F686</accession>
<organism evidence="2 3">
    <name type="scientific">Theropithecus gelada</name>
    <name type="common">Gelada baboon</name>
    <dbReference type="NCBI Taxonomy" id="9565"/>
    <lineage>
        <taxon>Eukaryota</taxon>
        <taxon>Metazoa</taxon>
        <taxon>Chordata</taxon>
        <taxon>Craniata</taxon>
        <taxon>Vertebrata</taxon>
        <taxon>Euteleostomi</taxon>
        <taxon>Mammalia</taxon>
        <taxon>Eutheria</taxon>
        <taxon>Euarchontoglires</taxon>
        <taxon>Primates</taxon>
        <taxon>Haplorrhini</taxon>
        <taxon>Catarrhini</taxon>
        <taxon>Cercopithecidae</taxon>
        <taxon>Cercopithecinae</taxon>
        <taxon>Theropithecus</taxon>
    </lineage>
</organism>